<evidence type="ECO:0000313" key="9">
    <source>
        <dbReference type="Proteomes" id="UP000445000"/>
    </source>
</evidence>
<comment type="subcellular location">
    <subcellularLocation>
        <location evidence="1">Membrane</location>
        <topology evidence="1">Multi-pass membrane protein</topology>
    </subcellularLocation>
</comment>
<evidence type="ECO:0000256" key="1">
    <source>
        <dbReference type="ARBA" id="ARBA00004141"/>
    </source>
</evidence>
<gene>
    <name evidence="8" type="ORF">GCM10011487_42880</name>
</gene>
<name>A0A829YHJ9_9GAMM</name>
<feature type="transmembrane region" description="Helical" evidence="6">
    <location>
        <begin position="399"/>
        <end position="418"/>
    </location>
</feature>
<evidence type="ECO:0000313" key="8">
    <source>
        <dbReference type="EMBL" id="GFE82288.1"/>
    </source>
</evidence>
<dbReference type="CDD" id="cd17319">
    <property type="entry name" value="MFS_ExuT_GudP_like"/>
    <property type="match status" value="1"/>
</dbReference>
<dbReference type="PANTHER" id="PTHR43791:SF36">
    <property type="entry name" value="TRANSPORTER, PUTATIVE (AFU_ORTHOLOGUE AFUA_6G08340)-RELATED"/>
    <property type="match status" value="1"/>
</dbReference>
<dbReference type="Proteomes" id="UP000445000">
    <property type="component" value="Unassembled WGS sequence"/>
</dbReference>
<keyword evidence="4 6" id="KW-1133">Transmembrane helix</keyword>
<evidence type="ECO:0000256" key="4">
    <source>
        <dbReference type="ARBA" id="ARBA00022989"/>
    </source>
</evidence>
<feature type="transmembrane region" description="Helical" evidence="6">
    <location>
        <begin position="83"/>
        <end position="101"/>
    </location>
</feature>
<feature type="transmembrane region" description="Helical" evidence="6">
    <location>
        <begin position="365"/>
        <end position="387"/>
    </location>
</feature>
<protein>
    <submittedName>
        <fullName evidence="8">MFS transporter</fullName>
    </submittedName>
</protein>
<feature type="transmembrane region" description="Helical" evidence="6">
    <location>
        <begin position="243"/>
        <end position="264"/>
    </location>
</feature>
<proteinExistence type="predicted"/>
<dbReference type="InterPro" id="IPR020846">
    <property type="entry name" value="MFS_dom"/>
</dbReference>
<dbReference type="InterPro" id="IPR011701">
    <property type="entry name" value="MFS"/>
</dbReference>
<feature type="domain" description="Major facilitator superfamily (MFS) profile" evidence="7">
    <location>
        <begin position="17"/>
        <end position="424"/>
    </location>
</feature>
<dbReference type="PROSITE" id="PS50850">
    <property type="entry name" value="MFS"/>
    <property type="match status" value="1"/>
</dbReference>
<reference evidence="9" key="1">
    <citation type="submission" date="2020-01" db="EMBL/GenBank/DDBJ databases">
        <title>'Steroidobacter agaridevorans' sp. nov., agar-degrading bacteria isolated from rhizosphere soils.</title>
        <authorList>
            <person name="Ikenaga M."/>
            <person name="Kataoka M."/>
            <person name="Murouchi A."/>
            <person name="Katsuragi S."/>
            <person name="Sakai M."/>
        </authorList>
    </citation>
    <scope>NUCLEOTIDE SEQUENCE [LARGE SCALE GENOMIC DNA]</scope>
    <source>
        <strain evidence="9">YU21-B</strain>
    </source>
</reference>
<sequence length="428" mass="45917">MSRTAEQSARSKFQWRVLAPIVVLIVLSSLDRVNISFAALQMNADLGIDPHAYGVAVGMFFVGYLLFQFPSTWVLTRVGARRWIAGCVGIWGTVAAVMAFVRSVEELFLLRFLLGCAEAGFAPGIVYYCSGWMPKRYRANSIAVTMLAIPASVIIGGPLCGWLMGVSNPLDMTGWRWMLLMEGLVTVAMAAVAYFVFVDKPSDARWLSDAEKDWIANALAEEQNEAKAPVQSSIKTALIDPRAWLAAGVWCTTLIGANGMMFWLPQVIKAMSSLSPLAVGVLAALPWVGVALGMVLNSWHSDKTQERYRHLGIALAMGMMALLLASAIPPSPWSLLLLFIGGVGLGGAQGVFWSIPTAFFHRSAAAAGITLINLVGNIGSLAGPYVIGIILQQSGSFSAPIWFVAAVMGAGTLLLASLRFSERRAISG</sequence>
<dbReference type="InterPro" id="IPR036259">
    <property type="entry name" value="MFS_trans_sf"/>
</dbReference>
<keyword evidence="5 6" id="KW-0472">Membrane</keyword>
<evidence type="ECO:0000259" key="7">
    <source>
        <dbReference type="PROSITE" id="PS50850"/>
    </source>
</evidence>
<feature type="transmembrane region" description="Helical" evidence="6">
    <location>
        <begin position="276"/>
        <end position="296"/>
    </location>
</feature>
<dbReference type="PANTHER" id="PTHR43791">
    <property type="entry name" value="PERMEASE-RELATED"/>
    <property type="match status" value="1"/>
</dbReference>
<feature type="transmembrane region" description="Helical" evidence="6">
    <location>
        <begin position="52"/>
        <end position="76"/>
    </location>
</feature>
<dbReference type="AlphaFoldDB" id="A0A829YHJ9"/>
<feature type="transmembrane region" description="Helical" evidence="6">
    <location>
        <begin position="177"/>
        <end position="197"/>
    </location>
</feature>
<evidence type="ECO:0000256" key="6">
    <source>
        <dbReference type="SAM" id="Phobius"/>
    </source>
</evidence>
<dbReference type="EMBL" id="BLJN01000004">
    <property type="protein sequence ID" value="GFE82288.1"/>
    <property type="molecule type" value="Genomic_DNA"/>
</dbReference>
<dbReference type="SUPFAM" id="SSF103473">
    <property type="entry name" value="MFS general substrate transporter"/>
    <property type="match status" value="1"/>
</dbReference>
<feature type="transmembrane region" description="Helical" evidence="6">
    <location>
        <begin position="142"/>
        <end position="165"/>
    </location>
</feature>
<evidence type="ECO:0000256" key="5">
    <source>
        <dbReference type="ARBA" id="ARBA00023136"/>
    </source>
</evidence>
<feature type="transmembrane region" description="Helical" evidence="6">
    <location>
        <begin position="107"/>
        <end position="130"/>
    </location>
</feature>
<dbReference type="GO" id="GO:0016020">
    <property type="term" value="C:membrane"/>
    <property type="evidence" value="ECO:0007669"/>
    <property type="project" value="UniProtKB-SubCell"/>
</dbReference>
<evidence type="ECO:0000256" key="3">
    <source>
        <dbReference type="ARBA" id="ARBA00022692"/>
    </source>
</evidence>
<dbReference type="GO" id="GO:0022857">
    <property type="term" value="F:transmembrane transporter activity"/>
    <property type="evidence" value="ECO:0007669"/>
    <property type="project" value="InterPro"/>
</dbReference>
<evidence type="ECO:0000256" key="2">
    <source>
        <dbReference type="ARBA" id="ARBA00022448"/>
    </source>
</evidence>
<keyword evidence="2" id="KW-0813">Transport</keyword>
<comment type="caution">
    <text evidence="8">The sequence shown here is derived from an EMBL/GenBank/DDBJ whole genome shotgun (WGS) entry which is preliminary data.</text>
</comment>
<dbReference type="Gene3D" id="1.20.1250.20">
    <property type="entry name" value="MFS general substrate transporter like domains"/>
    <property type="match status" value="2"/>
</dbReference>
<feature type="transmembrane region" description="Helical" evidence="6">
    <location>
        <begin position="334"/>
        <end position="353"/>
    </location>
</feature>
<keyword evidence="9" id="KW-1185">Reference proteome</keyword>
<feature type="transmembrane region" description="Helical" evidence="6">
    <location>
        <begin position="308"/>
        <end position="328"/>
    </location>
</feature>
<dbReference type="FunFam" id="1.20.1250.20:FF:000018">
    <property type="entry name" value="MFS transporter permease"/>
    <property type="match status" value="1"/>
</dbReference>
<accession>A0A829YHJ9</accession>
<dbReference type="RefSeq" id="WP_161813943.1">
    <property type="nucleotide sequence ID" value="NZ_BLJN01000004.1"/>
</dbReference>
<dbReference type="Pfam" id="PF07690">
    <property type="entry name" value="MFS_1"/>
    <property type="match status" value="1"/>
</dbReference>
<organism evidence="8 9">
    <name type="scientific">Steroidobacter agaridevorans</name>
    <dbReference type="NCBI Taxonomy" id="2695856"/>
    <lineage>
        <taxon>Bacteria</taxon>
        <taxon>Pseudomonadati</taxon>
        <taxon>Pseudomonadota</taxon>
        <taxon>Gammaproteobacteria</taxon>
        <taxon>Steroidobacterales</taxon>
        <taxon>Steroidobacteraceae</taxon>
        <taxon>Steroidobacter</taxon>
    </lineage>
</organism>
<keyword evidence="3 6" id="KW-0812">Transmembrane</keyword>